<feature type="transmembrane region" description="Helical" evidence="1">
    <location>
        <begin position="21"/>
        <end position="39"/>
    </location>
</feature>
<feature type="non-terminal residue" evidence="2">
    <location>
        <position position="243"/>
    </location>
</feature>
<gene>
    <name evidence="2" type="ORF">METZ01_LOCUS453732</name>
</gene>
<dbReference type="PANTHER" id="PTHR30590">
    <property type="entry name" value="INNER MEMBRANE PROTEIN"/>
    <property type="match status" value="1"/>
</dbReference>
<accession>A0A383A1Q7</accession>
<evidence type="ECO:0000313" key="2">
    <source>
        <dbReference type="EMBL" id="SVE00878.1"/>
    </source>
</evidence>
<name>A0A383A1Q7_9ZZZZ</name>
<evidence type="ECO:0008006" key="3">
    <source>
        <dbReference type="Google" id="ProtNLM"/>
    </source>
</evidence>
<feature type="transmembrane region" description="Helical" evidence="1">
    <location>
        <begin position="66"/>
        <end position="87"/>
    </location>
</feature>
<dbReference type="PANTHER" id="PTHR30590:SF2">
    <property type="entry name" value="INNER MEMBRANE PROTEIN"/>
    <property type="match status" value="1"/>
</dbReference>
<keyword evidence="1" id="KW-0472">Membrane</keyword>
<keyword evidence="1" id="KW-1133">Transmembrane helix</keyword>
<feature type="transmembrane region" description="Helical" evidence="1">
    <location>
        <begin position="99"/>
        <end position="116"/>
    </location>
</feature>
<protein>
    <recommendedName>
        <fullName evidence="3">DUF418 domain-containing protein</fullName>
    </recommendedName>
</protein>
<feature type="transmembrane region" description="Helical" evidence="1">
    <location>
        <begin position="136"/>
        <end position="157"/>
    </location>
</feature>
<sequence length="243" mass="26435">MPPVNESHRIQSLDVLRGFSLLGILLLNILGFGLVSASYSNPGFDLVNSASINVTVWAAVELFGEGAMRCLFSLLFGAGVLLFTTGSSGKSGSLHYRRTFLLLLFGLFDAYVLLWNGDILTTYAVAGFMLYPLRNFGAKSLFSIAGLLIVLISLLYAGTGYGLGQARSAAQVVAGSEQSASLSPSLIQSANSWREFAEGLELDEQAVVDELSQRRENYASAFHWNAKKVNEMLFFVMPVILLW</sequence>
<proteinExistence type="predicted"/>
<dbReference type="AlphaFoldDB" id="A0A383A1Q7"/>
<reference evidence="2" key="1">
    <citation type="submission" date="2018-05" db="EMBL/GenBank/DDBJ databases">
        <authorList>
            <person name="Lanie J.A."/>
            <person name="Ng W.-L."/>
            <person name="Kazmierczak K.M."/>
            <person name="Andrzejewski T.M."/>
            <person name="Davidsen T.M."/>
            <person name="Wayne K.J."/>
            <person name="Tettelin H."/>
            <person name="Glass J.I."/>
            <person name="Rusch D."/>
            <person name="Podicherti R."/>
            <person name="Tsui H.-C.T."/>
            <person name="Winkler M.E."/>
        </authorList>
    </citation>
    <scope>NUCLEOTIDE SEQUENCE</scope>
</reference>
<dbReference type="InterPro" id="IPR052529">
    <property type="entry name" value="Bact_Transport_Assoc"/>
</dbReference>
<organism evidence="2">
    <name type="scientific">marine metagenome</name>
    <dbReference type="NCBI Taxonomy" id="408172"/>
    <lineage>
        <taxon>unclassified sequences</taxon>
        <taxon>metagenomes</taxon>
        <taxon>ecological metagenomes</taxon>
    </lineage>
</organism>
<dbReference type="EMBL" id="UINC01187912">
    <property type="protein sequence ID" value="SVE00878.1"/>
    <property type="molecule type" value="Genomic_DNA"/>
</dbReference>
<keyword evidence="1" id="KW-0812">Transmembrane</keyword>
<evidence type="ECO:0000256" key="1">
    <source>
        <dbReference type="SAM" id="Phobius"/>
    </source>
</evidence>